<dbReference type="AlphaFoldDB" id="A0A381QL62"/>
<name>A0A381QL62_9ZZZZ</name>
<evidence type="ECO:0000256" key="1">
    <source>
        <dbReference type="ARBA" id="ARBA00009820"/>
    </source>
</evidence>
<dbReference type="PANTHER" id="PTHR36842:SF1">
    <property type="entry name" value="PROTEIN TOLB"/>
    <property type="match status" value="1"/>
</dbReference>
<dbReference type="Gene3D" id="2.120.10.30">
    <property type="entry name" value="TolB, C-terminal domain"/>
    <property type="match status" value="2"/>
</dbReference>
<dbReference type="InterPro" id="IPR011659">
    <property type="entry name" value="WD40"/>
</dbReference>
<protein>
    <recommendedName>
        <fullName evidence="3">TolB N-terminal domain-containing protein</fullName>
    </recommendedName>
</protein>
<dbReference type="InterPro" id="IPR011042">
    <property type="entry name" value="6-blade_b-propeller_TolB-like"/>
</dbReference>
<comment type="similarity">
    <text evidence="1">Belongs to the TolB family.</text>
</comment>
<sequence length="453" mass="51256">MHSVIYIFTLRKFRIYFTIFFLCFSTLVQAQTYSSEEIVISGLGFARFSVALVPEKSFTDHMDAKRWLRIIDRNLCWSGVFLVTDSRYRTCRTAGGNQVDMKIMLKLKGTVTDNGDLVPKHLMLTVADNDGVPLFPLELPIRKNRFREAELMDLINEMSVQLTGLKGILGSTIAFTLKQPKRRKIIARINTHGKKLAAVSRNKFINLLPSWSPKGDAIVYTTLSRRGTAIMFNDCLKVVGCKYRPVKLLSSNISAARISKNFLSVSGGTWFSNGHKLIVTLSRKGNSDLYEFDRLKRKVIRLTTHRAIDTVPDLSPDNQHLIFVSDRSGHEQIYYLKLGTKIPFQLTFGRGSSSDPVWSPDGTLIAFSKISSGHSQIHLMDPFTGEDNFLTRGRFNSEQPSWSPDGRQIAFVSSSTGVDKLYIMFIDGTGRRRLTRTPRDFEEGGPSWTARKF</sequence>
<evidence type="ECO:0000313" key="2">
    <source>
        <dbReference type="EMBL" id="SUZ78747.1"/>
    </source>
</evidence>
<gene>
    <name evidence="2" type="ORF">METZ01_LOCUS31601</name>
</gene>
<dbReference type="Pfam" id="PF07676">
    <property type="entry name" value="PD40"/>
    <property type="match status" value="3"/>
</dbReference>
<dbReference type="EMBL" id="UINC01001365">
    <property type="protein sequence ID" value="SUZ78747.1"/>
    <property type="molecule type" value="Genomic_DNA"/>
</dbReference>
<organism evidence="2">
    <name type="scientific">marine metagenome</name>
    <dbReference type="NCBI Taxonomy" id="408172"/>
    <lineage>
        <taxon>unclassified sequences</taxon>
        <taxon>metagenomes</taxon>
        <taxon>ecological metagenomes</taxon>
    </lineage>
</organism>
<accession>A0A381QL62</accession>
<dbReference type="PANTHER" id="PTHR36842">
    <property type="entry name" value="PROTEIN TOLB HOMOLOG"/>
    <property type="match status" value="1"/>
</dbReference>
<evidence type="ECO:0008006" key="3">
    <source>
        <dbReference type="Google" id="ProtNLM"/>
    </source>
</evidence>
<dbReference type="SUPFAM" id="SSF69304">
    <property type="entry name" value="Tricorn protease N-terminal domain"/>
    <property type="match status" value="1"/>
</dbReference>
<reference evidence="2" key="1">
    <citation type="submission" date="2018-05" db="EMBL/GenBank/DDBJ databases">
        <authorList>
            <person name="Lanie J.A."/>
            <person name="Ng W.-L."/>
            <person name="Kazmierczak K.M."/>
            <person name="Andrzejewski T.M."/>
            <person name="Davidsen T.M."/>
            <person name="Wayne K.J."/>
            <person name="Tettelin H."/>
            <person name="Glass J.I."/>
            <person name="Rusch D."/>
            <person name="Podicherti R."/>
            <person name="Tsui H.-C.T."/>
            <person name="Winkler M.E."/>
        </authorList>
    </citation>
    <scope>NUCLEOTIDE SEQUENCE</scope>
</reference>
<proteinExistence type="inferred from homology"/>